<feature type="transmembrane region" description="Helical" evidence="1">
    <location>
        <begin position="69"/>
        <end position="89"/>
    </location>
</feature>
<sequence length="149" mass="16586">MPFIEPAPPSKAPSAVLAVVALVLTLVGLYLWPWWSSGYRDSTFLEFRQEYADGPALPSPWWNVFYTSWFQYGYVVQTVAVLALPFTVVRQDRWHWLSLLAVLTCGWQLIGVLGSTVFHTTPAPFLGPLAGVLALIAWALGRRTAPRPA</sequence>
<name>A0A919GGM8_9ACTN</name>
<keyword evidence="1" id="KW-0472">Membrane</keyword>
<evidence type="ECO:0000313" key="3">
    <source>
        <dbReference type="Proteomes" id="UP000617734"/>
    </source>
</evidence>
<evidence type="ECO:0000313" key="2">
    <source>
        <dbReference type="EMBL" id="GHH83718.1"/>
    </source>
</evidence>
<evidence type="ECO:0000256" key="1">
    <source>
        <dbReference type="SAM" id="Phobius"/>
    </source>
</evidence>
<feature type="transmembrane region" description="Helical" evidence="1">
    <location>
        <begin position="123"/>
        <end position="141"/>
    </location>
</feature>
<feature type="transmembrane region" description="Helical" evidence="1">
    <location>
        <begin position="96"/>
        <end position="117"/>
    </location>
</feature>
<dbReference type="RefSeq" id="WP_190215075.1">
    <property type="nucleotide sequence ID" value="NZ_BNBO01000067.1"/>
</dbReference>
<dbReference type="EMBL" id="BNBO01000067">
    <property type="protein sequence ID" value="GHH83718.1"/>
    <property type="molecule type" value="Genomic_DNA"/>
</dbReference>
<protein>
    <submittedName>
        <fullName evidence="2">Uncharacterized protein</fullName>
    </submittedName>
</protein>
<comment type="caution">
    <text evidence="2">The sequence shown here is derived from an EMBL/GenBank/DDBJ whole genome shotgun (WGS) entry which is preliminary data.</text>
</comment>
<dbReference type="AlphaFoldDB" id="A0A919GGM8"/>
<feature type="transmembrane region" description="Helical" evidence="1">
    <location>
        <begin position="12"/>
        <end position="35"/>
    </location>
</feature>
<accession>A0A919GGM8</accession>
<gene>
    <name evidence="2" type="ORF">GCM10018781_71530</name>
</gene>
<dbReference type="Proteomes" id="UP000617734">
    <property type="component" value="Unassembled WGS sequence"/>
</dbReference>
<keyword evidence="1" id="KW-0812">Transmembrane</keyword>
<reference evidence="2" key="2">
    <citation type="submission" date="2020-09" db="EMBL/GenBank/DDBJ databases">
        <authorList>
            <person name="Sun Q."/>
            <person name="Ohkuma M."/>
        </authorList>
    </citation>
    <scope>NUCLEOTIDE SEQUENCE</scope>
    <source>
        <strain evidence="2">JCM 4646</strain>
    </source>
</reference>
<reference evidence="2" key="1">
    <citation type="journal article" date="2014" name="Int. J. Syst. Evol. Microbiol.">
        <title>Complete genome sequence of Corynebacterium casei LMG S-19264T (=DSM 44701T), isolated from a smear-ripened cheese.</title>
        <authorList>
            <consortium name="US DOE Joint Genome Institute (JGI-PGF)"/>
            <person name="Walter F."/>
            <person name="Albersmeier A."/>
            <person name="Kalinowski J."/>
            <person name="Ruckert C."/>
        </authorList>
    </citation>
    <scope>NUCLEOTIDE SEQUENCE</scope>
    <source>
        <strain evidence="2">JCM 4646</strain>
    </source>
</reference>
<proteinExistence type="predicted"/>
<organism evidence="2 3">
    <name type="scientific">Kitasatospora indigofera</name>
    <dbReference type="NCBI Taxonomy" id="67307"/>
    <lineage>
        <taxon>Bacteria</taxon>
        <taxon>Bacillati</taxon>
        <taxon>Actinomycetota</taxon>
        <taxon>Actinomycetes</taxon>
        <taxon>Kitasatosporales</taxon>
        <taxon>Streptomycetaceae</taxon>
        <taxon>Kitasatospora</taxon>
    </lineage>
</organism>
<keyword evidence="3" id="KW-1185">Reference proteome</keyword>
<keyword evidence="1" id="KW-1133">Transmembrane helix</keyword>
<dbReference type="GeneID" id="95357406"/>